<dbReference type="InterPro" id="IPR038765">
    <property type="entry name" value="Papain-like_cys_pep_sf"/>
</dbReference>
<evidence type="ECO:0000313" key="2">
    <source>
        <dbReference type="Proteomes" id="UP000067523"/>
    </source>
</evidence>
<gene>
    <name evidence="1" type="ORF">ATZ35_12365</name>
</gene>
<reference evidence="2" key="1">
    <citation type="submission" date="2015-12" db="EMBL/GenBank/DDBJ databases">
        <authorList>
            <person name="Lauer A."/>
            <person name="Humrighouse B."/>
            <person name="Loparev V."/>
            <person name="Shewmaker P.L."/>
            <person name="Whitney A.M."/>
            <person name="McLaughlin R.W."/>
        </authorList>
    </citation>
    <scope>NUCLEOTIDE SEQUENCE [LARGE SCALE GENOMIC DNA]</scope>
    <source>
        <strain evidence="2">LMG 26678</strain>
    </source>
</reference>
<dbReference type="Proteomes" id="UP000067523">
    <property type="component" value="Chromosome"/>
</dbReference>
<dbReference type="AlphaFoldDB" id="A0A0U2VXA0"/>
<proteinExistence type="predicted"/>
<dbReference type="EMBL" id="CP013655">
    <property type="protein sequence ID" value="ALS37908.1"/>
    <property type="molecule type" value="Genomic_DNA"/>
</dbReference>
<dbReference type="Gene3D" id="3.90.1720.10">
    <property type="entry name" value="endopeptidase domain like (from Nostoc punctiforme)"/>
    <property type="match status" value="1"/>
</dbReference>
<dbReference type="RefSeq" id="WP_208927519.1">
    <property type="nucleotide sequence ID" value="NZ_CP013655.1"/>
</dbReference>
<protein>
    <submittedName>
        <fullName evidence="1">Uncharacterized protein</fullName>
    </submittedName>
</protein>
<accession>A0A0U2VXA0</accession>
<dbReference type="KEGG" id="erx:ATZ35_12365"/>
<name>A0A0U2VXA0_9ENTE</name>
<keyword evidence="2" id="KW-1185">Reference proteome</keyword>
<organism evidence="1 2">
    <name type="scientific">Enterococcus rotai</name>
    <dbReference type="NCBI Taxonomy" id="118060"/>
    <lineage>
        <taxon>Bacteria</taxon>
        <taxon>Bacillati</taxon>
        <taxon>Bacillota</taxon>
        <taxon>Bacilli</taxon>
        <taxon>Lactobacillales</taxon>
        <taxon>Enterococcaceae</taxon>
        <taxon>Enterococcus</taxon>
    </lineage>
</organism>
<dbReference type="STRING" id="118060.ATZ35_12365"/>
<evidence type="ECO:0000313" key="1">
    <source>
        <dbReference type="EMBL" id="ALS37908.1"/>
    </source>
</evidence>
<sequence>MKTIYILLTRSKTYISRLIQLATSDDYTHVSIAFDEMLSQFYSFGRKQPHFPLPAGLIQESLTNCFFDYHKDTPCALYELKVSKVVYQQAKQEVQRMVTEKQQYRYSIIGLICCKFAIPYQREKYYFCSQFVAEILEKSQALELPKPAELIRPADYMELVTGDCLFTGKVGELAASVSTL</sequence>
<dbReference type="SUPFAM" id="SSF54001">
    <property type="entry name" value="Cysteine proteinases"/>
    <property type="match status" value="1"/>
</dbReference>